<sequence length="263" mass="29379">MRNHPKFKEAVAQYCETMIEPPPSAWPLRKLLNQFDRYYAAYMLIWNYYGWVEEGTPSPTLARLKTVSGLSPRQLTSLVNVLKRAELVSGEADTGNRRRMLLRPQPLLIQEISRSCVAFLAAHDHIHGGKLARLAAASPDRLGRMIWGSARLVLSSGTIIAPFPTVLAMAGYDGGYPVLTAIMADHYRRMTGRGRIALGYAALAERFQVSRSHIGNVLTWLYQNGAIDRDRMASSALVDEFEQWGISEMSHYADLVGSVLQKT</sequence>
<organism evidence="1 2">
    <name type="scientific">Mesorhizobium retamae</name>
    <dbReference type="NCBI Taxonomy" id="2912854"/>
    <lineage>
        <taxon>Bacteria</taxon>
        <taxon>Pseudomonadati</taxon>
        <taxon>Pseudomonadota</taxon>
        <taxon>Alphaproteobacteria</taxon>
        <taxon>Hyphomicrobiales</taxon>
        <taxon>Phyllobacteriaceae</taxon>
        <taxon>Mesorhizobium</taxon>
    </lineage>
</organism>
<name>A0ABS9QF51_9HYPH</name>
<dbReference type="EMBL" id="JAKREW010000011">
    <property type="protein sequence ID" value="MCG7505995.1"/>
    <property type="molecule type" value="Genomic_DNA"/>
</dbReference>
<reference evidence="1 2" key="1">
    <citation type="submission" date="2022-02" db="EMBL/GenBank/DDBJ databases">
        <title>Draft genome sequence of Mezorhizobium retamae strain IRAMC:0171 isolated from Retama raetam nodules.</title>
        <authorList>
            <person name="Bengaied R."/>
            <person name="Sbissi I."/>
            <person name="Huber K."/>
            <person name="Ghodbane F."/>
            <person name="Nouioui I."/>
            <person name="Tarhouni M."/>
            <person name="Gtari M."/>
        </authorList>
    </citation>
    <scope>NUCLEOTIDE SEQUENCE [LARGE SCALE GENOMIC DNA]</scope>
    <source>
        <strain evidence="1 2">IRAMC:0171</strain>
    </source>
</reference>
<keyword evidence="2" id="KW-1185">Reference proteome</keyword>
<protein>
    <recommendedName>
        <fullName evidence="3">MarR family transcriptional regulator</fullName>
    </recommendedName>
</protein>
<evidence type="ECO:0000313" key="1">
    <source>
        <dbReference type="EMBL" id="MCG7505995.1"/>
    </source>
</evidence>
<comment type="caution">
    <text evidence="1">The sequence shown here is derived from an EMBL/GenBank/DDBJ whole genome shotgun (WGS) entry which is preliminary data.</text>
</comment>
<accession>A0ABS9QF51</accession>
<dbReference type="RefSeq" id="WP_239365744.1">
    <property type="nucleotide sequence ID" value="NZ_JAKREW010000011.1"/>
</dbReference>
<evidence type="ECO:0000313" key="2">
    <source>
        <dbReference type="Proteomes" id="UP001201701"/>
    </source>
</evidence>
<proteinExistence type="predicted"/>
<evidence type="ECO:0008006" key="3">
    <source>
        <dbReference type="Google" id="ProtNLM"/>
    </source>
</evidence>
<gene>
    <name evidence="1" type="ORF">L4923_13310</name>
</gene>
<dbReference type="Proteomes" id="UP001201701">
    <property type="component" value="Unassembled WGS sequence"/>
</dbReference>